<protein>
    <submittedName>
        <fullName evidence="2">Uncharacterized protein</fullName>
    </submittedName>
</protein>
<gene>
    <name evidence="2" type="ORF">BCV69DRAFT_301945</name>
</gene>
<feature type="region of interest" description="Disordered" evidence="1">
    <location>
        <begin position="1"/>
        <end position="83"/>
    </location>
</feature>
<dbReference type="GeneID" id="37016359"/>
<evidence type="ECO:0000313" key="2">
    <source>
        <dbReference type="EMBL" id="PWN17668.1"/>
    </source>
</evidence>
<organism evidence="2 3">
    <name type="scientific">Pseudomicrostroma glucosiphilum</name>
    <dbReference type="NCBI Taxonomy" id="1684307"/>
    <lineage>
        <taxon>Eukaryota</taxon>
        <taxon>Fungi</taxon>
        <taxon>Dikarya</taxon>
        <taxon>Basidiomycota</taxon>
        <taxon>Ustilaginomycotina</taxon>
        <taxon>Exobasidiomycetes</taxon>
        <taxon>Microstromatales</taxon>
        <taxon>Microstromatales incertae sedis</taxon>
        <taxon>Pseudomicrostroma</taxon>
    </lineage>
</organism>
<dbReference type="EMBL" id="KZ819343">
    <property type="protein sequence ID" value="PWN17668.1"/>
    <property type="molecule type" value="Genomic_DNA"/>
</dbReference>
<proteinExistence type="predicted"/>
<reference evidence="2 3" key="1">
    <citation type="journal article" date="2018" name="Mol. Biol. Evol.">
        <title>Broad Genomic Sampling Reveals a Smut Pathogenic Ancestry of the Fungal Clade Ustilaginomycotina.</title>
        <authorList>
            <person name="Kijpornyongpan T."/>
            <person name="Mondo S.J."/>
            <person name="Barry K."/>
            <person name="Sandor L."/>
            <person name="Lee J."/>
            <person name="Lipzen A."/>
            <person name="Pangilinan J."/>
            <person name="LaButti K."/>
            <person name="Hainaut M."/>
            <person name="Henrissat B."/>
            <person name="Grigoriev I.V."/>
            <person name="Spatafora J.W."/>
            <person name="Aime M.C."/>
        </authorList>
    </citation>
    <scope>NUCLEOTIDE SEQUENCE [LARGE SCALE GENOMIC DNA]</scope>
    <source>
        <strain evidence="2 3">MCA 4718</strain>
    </source>
</reference>
<keyword evidence="3" id="KW-1185">Reference proteome</keyword>
<feature type="region of interest" description="Disordered" evidence="1">
    <location>
        <begin position="161"/>
        <end position="198"/>
    </location>
</feature>
<dbReference type="RefSeq" id="XP_025344828.1">
    <property type="nucleotide sequence ID" value="XM_025494625.1"/>
</dbReference>
<name>A0A316TXW4_9BASI</name>
<dbReference type="Proteomes" id="UP000245942">
    <property type="component" value="Unassembled WGS sequence"/>
</dbReference>
<evidence type="ECO:0000313" key="3">
    <source>
        <dbReference type="Proteomes" id="UP000245942"/>
    </source>
</evidence>
<evidence type="ECO:0000256" key="1">
    <source>
        <dbReference type="SAM" id="MobiDB-lite"/>
    </source>
</evidence>
<accession>A0A316TXW4</accession>
<dbReference type="AlphaFoldDB" id="A0A316TXW4"/>
<sequence length="221" mass="23923">MKRHFSIFFGKEAGSASISPPLDEASDSAPPDFRQRHSFHSSPPRLPASDQLSPLKVSLERADLPRRTDGSVAQNRPKKEDKGILKIPAKTKQDTLMPGMRQTVRSASAGPMTFIKQQKASEPCRPRLPNQEVQAFNAELLRAAAARSTIWHSPRKVREEARARAQQSSSQAHNGTVRTGRGPTAAGPGCGIHASGRQFSATSLADRLGLARESEKKDGGA</sequence>
<feature type="compositionally biased region" description="Basic and acidic residues" evidence="1">
    <location>
        <begin position="58"/>
        <end position="69"/>
    </location>
</feature>